<keyword evidence="3" id="KW-1133">Transmembrane helix</keyword>
<proteinExistence type="predicted"/>
<protein>
    <submittedName>
        <fullName evidence="6">Nuclear control of ATPase protein 2</fullName>
    </submittedName>
</protein>
<keyword evidence="5" id="KW-0472">Membrane</keyword>
<comment type="caution">
    <text evidence="6">The sequence shown here is derived from an EMBL/GenBank/DDBJ whole genome shotgun (WGS) entry which is preliminary data.</text>
</comment>
<dbReference type="Proteomes" id="UP001447188">
    <property type="component" value="Unassembled WGS sequence"/>
</dbReference>
<evidence type="ECO:0000256" key="3">
    <source>
        <dbReference type="ARBA" id="ARBA00022989"/>
    </source>
</evidence>
<evidence type="ECO:0000256" key="5">
    <source>
        <dbReference type="ARBA" id="ARBA00023136"/>
    </source>
</evidence>
<name>A0ABR3G963_9PEZI</name>
<dbReference type="Pfam" id="PF08637">
    <property type="entry name" value="NCA2"/>
    <property type="match status" value="1"/>
</dbReference>
<evidence type="ECO:0000256" key="2">
    <source>
        <dbReference type="ARBA" id="ARBA00022692"/>
    </source>
</evidence>
<comment type="subcellular location">
    <subcellularLocation>
        <location evidence="1">Mitochondrion membrane</location>
        <topology evidence="1">Multi-pass membrane protein</topology>
    </subcellularLocation>
</comment>
<dbReference type="PANTHER" id="PTHR28234:SF1">
    <property type="entry name" value="NUCLEAR CONTROL OF ATPASE PROTEIN 2"/>
    <property type="match status" value="1"/>
</dbReference>
<evidence type="ECO:0000256" key="4">
    <source>
        <dbReference type="ARBA" id="ARBA00023128"/>
    </source>
</evidence>
<dbReference type="PANTHER" id="PTHR28234">
    <property type="entry name" value="NUCLEAR CONTROL OF ATPASE PROTEIN 2"/>
    <property type="match status" value="1"/>
</dbReference>
<dbReference type="InterPro" id="IPR013946">
    <property type="entry name" value="NCA2-like"/>
</dbReference>
<sequence>MTFVSDQLVYLDAQLDRLQLDRLPPCDTEPPSPFSTTFAHKTNPVINFRESAAHAHNLQKIIKALGAISTRSPSPQRIVSLLQAANISGQHGVLGLHGIEDEDVGDEDHSRTGRRSMEDGLGENYHYELELEWLLLSKATIQTYGIVLNSLVGQTLPLAQDMFYWDEVSSSHTSTALYSLQTAPHRVVRFSKEVFTDAMRRLRELREMERIPVFPGPYHISTESLQLNSGDDHETWLEAPSKSDSLSQTARKFYALVKNSVHERSIRMGAMSPFSLARHEILKKQSAIRKLREMQASAIGVLIGEGLSFGLEEEQDHDEWKGIVERAVLLMENVVRNVSSVDHTLDEFEETVFHLERPVDPMSPRTHPIGITGGRVATASLSKQLQDILTKHLPAQATTSRALITKHGRPGLLTRYWLPAGVLLLSSTTILRILVNRQAELADWLSDFGSTIIDFWTNWVVEPIRKVIGTIRHSEDSEVALMSRRSLTADMESLERMVVDFAIDNPAMTSSGTSAPLSDAAIELVRDRVKEGDLTPVLKAYERDLRKPFRGAVKGELVRTLLIQIQKTKVDVEVAISGIDRLLKSQELVFGFIGLTPGVLVCVGLYQWTRSALGGRRGKRYWNRAGQMVRTMRNVDRILSTSGGIRGDNNGMLTYKEHGLLLCEVHVLREFAKGVLPRGVGGEFVEDCEELVDVRKGVAHQVRVLARVRWAYAKWIK</sequence>
<evidence type="ECO:0000256" key="1">
    <source>
        <dbReference type="ARBA" id="ARBA00004225"/>
    </source>
</evidence>
<evidence type="ECO:0000313" key="7">
    <source>
        <dbReference type="Proteomes" id="UP001447188"/>
    </source>
</evidence>
<dbReference type="EMBL" id="JBBBZM010000166">
    <property type="protein sequence ID" value="KAL0632484.1"/>
    <property type="molecule type" value="Genomic_DNA"/>
</dbReference>
<organism evidence="6 7">
    <name type="scientific">Discina gigas</name>
    <dbReference type="NCBI Taxonomy" id="1032678"/>
    <lineage>
        <taxon>Eukaryota</taxon>
        <taxon>Fungi</taxon>
        <taxon>Dikarya</taxon>
        <taxon>Ascomycota</taxon>
        <taxon>Pezizomycotina</taxon>
        <taxon>Pezizomycetes</taxon>
        <taxon>Pezizales</taxon>
        <taxon>Discinaceae</taxon>
        <taxon>Discina</taxon>
    </lineage>
</organism>
<accession>A0ABR3G963</accession>
<reference evidence="6 7" key="1">
    <citation type="submission" date="2024-02" db="EMBL/GenBank/DDBJ databases">
        <title>Discinaceae phylogenomics.</title>
        <authorList>
            <person name="Dirks A.C."/>
            <person name="James T.Y."/>
        </authorList>
    </citation>
    <scope>NUCLEOTIDE SEQUENCE [LARGE SCALE GENOMIC DNA]</scope>
    <source>
        <strain evidence="6 7">ACD0624</strain>
    </source>
</reference>
<evidence type="ECO:0000313" key="6">
    <source>
        <dbReference type="EMBL" id="KAL0632484.1"/>
    </source>
</evidence>
<keyword evidence="7" id="KW-1185">Reference proteome</keyword>
<keyword evidence="4" id="KW-0496">Mitochondrion</keyword>
<gene>
    <name evidence="6" type="primary">NCA2</name>
    <name evidence="6" type="ORF">Q9L58_008635</name>
</gene>
<keyword evidence="2" id="KW-0812">Transmembrane</keyword>